<keyword evidence="5" id="KW-1185">Reference proteome</keyword>
<name>A0A482WPM3_LAOST</name>
<evidence type="ECO:0000256" key="1">
    <source>
        <dbReference type="ARBA" id="ARBA00005964"/>
    </source>
</evidence>
<comment type="caution">
    <text evidence="4">The sequence shown here is derived from an EMBL/GenBank/DDBJ whole genome shotgun (WGS) entry which is preliminary data.</text>
</comment>
<gene>
    <name evidence="4" type="ORF">LSTR_LSTR012620</name>
</gene>
<dbReference type="Proteomes" id="UP000291343">
    <property type="component" value="Unassembled WGS sequence"/>
</dbReference>
<keyword evidence="3" id="KW-0472">Membrane</keyword>
<dbReference type="InParanoid" id="A0A482WPM3"/>
<feature type="region of interest" description="Disordered" evidence="2">
    <location>
        <begin position="206"/>
        <end position="246"/>
    </location>
</feature>
<dbReference type="Gene3D" id="3.40.50.1820">
    <property type="entry name" value="alpha/beta hydrolase"/>
    <property type="match status" value="1"/>
</dbReference>
<evidence type="ECO:0000313" key="5">
    <source>
        <dbReference type="Proteomes" id="UP000291343"/>
    </source>
</evidence>
<dbReference type="AlphaFoldDB" id="A0A482WPM3"/>
<dbReference type="InterPro" id="IPR051093">
    <property type="entry name" value="Neuroligin/BSAL"/>
</dbReference>
<dbReference type="SUPFAM" id="SSF53474">
    <property type="entry name" value="alpha/beta-Hydrolases"/>
    <property type="match status" value="1"/>
</dbReference>
<reference evidence="4 5" key="1">
    <citation type="journal article" date="2017" name="Gigascience">
        <title>Genome sequence of the small brown planthopper, Laodelphax striatellus.</title>
        <authorList>
            <person name="Zhu J."/>
            <person name="Jiang F."/>
            <person name="Wang X."/>
            <person name="Yang P."/>
            <person name="Bao Y."/>
            <person name="Zhao W."/>
            <person name="Wang W."/>
            <person name="Lu H."/>
            <person name="Wang Q."/>
            <person name="Cui N."/>
            <person name="Li J."/>
            <person name="Chen X."/>
            <person name="Luo L."/>
            <person name="Yu J."/>
            <person name="Kang L."/>
            <person name="Cui F."/>
        </authorList>
    </citation>
    <scope>NUCLEOTIDE SEQUENCE [LARGE SCALE GENOMIC DNA]</scope>
    <source>
        <strain evidence="4">Lst14</strain>
    </source>
</reference>
<protein>
    <submittedName>
        <fullName evidence="4">Uncharacterized protein</fullName>
    </submittedName>
</protein>
<proteinExistence type="inferred from homology"/>
<feature type="compositionally biased region" description="Pro residues" evidence="2">
    <location>
        <begin position="311"/>
        <end position="320"/>
    </location>
</feature>
<feature type="compositionally biased region" description="Basic and acidic residues" evidence="2">
    <location>
        <begin position="72"/>
        <end position="83"/>
    </location>
</feature>
<dbReference type="PANTHER" id="PTHR43903">
    <property type="entry name" value="NEUROLIGIN"/>
    <property type="match status" value="1"/>
</dbReference>
<keyword evidence="3" id="KW-0812">Transmembrane</keyword>
<evidence type="ECO:0000313" key="4">
    <source>
        <dbReference type="EMBL" id="RZF35182.1"/>
    </source>
</evidence>
<dbReference type="STRING" id="195883.A0A482WPM3"/>
<evidence type="ECO:0000256" key="2">
    <source>
        <dbReference type="SAM" id="MobiDB-lite"/>
    </source>
</evidence>
<keyword evidence="3" id="KW-1133">Transmembrane helix</keyword>
<feature type="region of interest" description="Disordered" evidence="2">
    <location>
        <begin position="283"/>
        <end position="358"/>
    </location>
</feature>
<organism evidence="4 5">
    <name type="scientific">Laodelphax striatellus</name>
    <name type="common">Small brown planthopper</name>
    <name type="synonym">Delphax striatella</name>
    <dbReference type="NCBI Taxonomy" id="195883"/>
    <lineage>
        <taxon>Eukaryota</taxon>
        <taxon>Metazoa</taxon>
        <taxon>Ecdysozoa</taxon>
        <taxon>Arthropoda</taxon>
        <taxon>Hexapoda</taxon>
        <taxon>Insecta</taxon>
        <taxon>Pterygota</taxon>
        <taxon>Neoptera</taxon>
        <taxon>Paraneoptera</taxon>
        <taxon>Hemiptera</taxon>
        <taxon>Auchenorrhyncha</taxon>
        <taxon>Fulgoroidea</taxon>
        <taxon>Delphacidae</taxon>
        <taxon>Criomorphinae</taxon>
        <taxon>Laodelphax</taxon>
    </lineage>
</organism>
<dbReference type="InterPro" id="IPR029058">
    <property type="entry name" value="AB_hydrolase_fold"/>
</dbReference>
<sequence length="370" mass="39030">MKRLGCVHGEELPYMFGAALVGGLMHFPRNYTKSEMLLAEATMIYWSNFARSGAHRLSFWLNLVPDLHRPGGDDVPRSHHQLDNLDDYPQHVQTTTSKRPPDTTPSLSSAVGSGGGGGGLPPSSSYDNSSLGVFLPPVVVVAPSSADRSGQGHLGDEGQASSQAQDDGFAAYSTALSVTIAIGCSLLILNVLIFAGVYYQRDKTRHHHHHSHEGGGGGSAASINSNGSSNGGQCGTLKKRQENGGPMSNICVTGGATELLQIMETRTASNVSSILKSSGATDPTLLVLQPPHHHPHHRQPPPEFADTGAVPKPPPPPKTPKPPELKTAETQPLLPPPHGSIQLINTNPGVALGGGTLSRKQVKTMDELRV</sequence>
<feature type="transmembrane region" description="Helical" evidence="3">
    <location>
        <begin position="169"/>
        <end position="199"/>
    </location>
</feature>
<accession>A0A482WPM3</accession>
<evidence type="ECO:0000256" key="3">
    <source>
        <dbReference type="SAM" id="Phobius"/>
    </source>
</evidence>
<comment type="similarity">
    <text evidence="1">Belongs to the type-B carboxylesterase/lipase family.</text>
</comment>
<dbReference type="OrthoDB" id="3200163at2759"/>
<feature type="region of interest" description="Disordered" evidence="2">
    <location>
        <begin position="72"/>
        <end position="123"/>
    </location>
</feature>
<dbReference type="EMBL" id="QKKF02029463">
    <property type="protein sequence ID" value="RZF35182.1"/>
    <property type="molecule type" value="Genomic_DNA"/>
</dbReference>